<dbReference type="AlphaFoldDB" id="A0A0W0X4T0"/>
<evidence type="ECO:0000313" key="1">
    <source>
        <dbReference type="EMBL" id="KTD39575.1"/>
    </source>
</evidence>
<dbReference type="Proteomes" id="UP000054858">
    <property type="component" value="Unassembled WGS sequence"/>
</dbReference>
<dbReference type="RefSeq" id="WP_025386557.1">
    <property type="nucleotide sequence ID" value="NZ_LCUA01000007.1"/>
</dbReference>
<accession>A0A0W0X4T0</accession>
<reference evidence="1 2" key="1">
    <citation type="submission" date="2015-11" db="EMBL/GenBank/DDBJ databases">
        <title>Genomic analysis of 38 Legionella species identifies large and diverse effector repertoires.</title>
        <authorList>
            <person name="Burstein D."/>
            <person name="Amaro F."/>
            <person name="Zusman T."/>
            <person name="Lifshitz Z."/>
            <person name="Cohen O."/>
            <person name="Gilbert J.A."/>
            <person name="Pupko T."/>
            <person name="Shuman H.A."/>
            <person name="Segal G."/>
        </authorList>
    </citation>
    <scope>NUCLEOTIDE SEQUENCE [LARGE SCALE GENOMIC DNA]</scope>
    <source>
        <strain evidence="1 2">Oak Ridge-10</strain>
    </source>
</reference>
<dbReference type="PATRIC" id="fig|29423.5.peg.1054"/>
<protein>
    <submittedName>
        <fullName evidence="1">Uncharacterized protein</fullName>
    </submittedName>
</protein>
<sequence length="125" mass="13963">MGSKQQTDSFRLLSVVDEDTRGGIINLNHKLKSLQAEVSAKLAMLEDVDDATTQKKEFLNFQQEIQKALDSIDGLVHMVVTDDVAKEGFLNSNYQENHDNAMQNDSNTIRHGGYYELLSSESDIG</sequence>
<comment type="caution">
    <text evidence="1">The sequence shown here is derived from an EMBL/GenBank/DDBJ whole genome shotgun (WGS) entry which is preliminary data.</text>
</comment>
<organism evidence="1 2">
    <name type="scientific">Legionella oakridgensis</name>
    <dbReference type="NCBI Taxonomy" id="29423"/>
    <lineage>
        <taxon>Bacteria</taxon>
        <taxon>Pseudomonadati</taxon>
        <taxon>Pseudomonadota</taxon>
        <taxon>Gammaproteobacteria</taxon>
        <taxon>Legionellales</taxon>
        <taxon>Legionellaceae</taxon>
        <taxon>Legionella</taxon>
    </lineage>
</organism>
<gene>
    <name evidence="1" type="ORF">Loak_1001</name>
</gene>
<dbReference type="EMBL" id="LNYP01000019">
    <property type="protein sequence ID" value="KTD39575.1"/>
    <property type="molecule type" value="Genomic_DNA"/>
</dbReference>
<proteinExistence type="predicted"/>
<name>A0A0W0X4T0_9GAMM</name>
<evidence type="ECO:0000313" key="2">
    <source>
        <dbReference type="Proteomes" id="UP000054858"/>
    </source>
</evidence>